<protein>
    <recommendedName>
        <fullName evidence="5">Lipoprotein</fullName>
    </recommendedName>
</protein>
<evidence type="ECO:0000313" key="3">
    <source>
        <dbReference type="EMBL" id="KZE73727.1"/>
    </source>
</evidence>
<organism evidence="3 4">
    <name type="scientific">Paenibacillus elgii</name>
    <dbReference type="NCBI Taxonomy" id="189691"/>
    <lineage>
        <taxon>Bacteria</taxon>
        <taxon>Bacillati</taxon>
        <taxon>Bacillota</taxon>
        <taxon>Bacilli</taxon>
        <taxon>Bacillales</taxon>
        <taxon>Paenibacillaceae</taxon>
        <taxon>Paenibacillus</taxon>
    </lineage>
</organism>
<dbReference type="OrthoDB" id="1454095at1239"/>
<keyword evidence="4" id="KW-1185">Reference proteome</keyword>
<name>A0A163URM6_9BACL</name>
<reference evidence="4" key="1">
    <citation type="submission" date="2016-01" db="EMBL/GenBank/DDBJ databases">
        <title>Draft genome of Chromobacterium sp. F49.</title>
        <authorList>
            <person name="Hong K.W."/>
        </authorList>
    </citation>
    <scope>NUCLEOTIDE SEQUENCE [LARGE SCALE GENOMIC DNA]</scope>
    <source>
        <strain evidence="4">M63</strain>
    </source>
</reference>
<feature type="region of interest" description="Disordered" evidence="1">
    <location>
        <begin position="20"/>
        <end position="53"/>
    </location>
</feature>
<evidence type="ECO:0000313" key="4">
    <source>
        <dbReference type="Proteomes" id="UP000076563"/>
    </source>
</evidence>
<dbReference type="RefSeq" id="WP_063186602.1">
    <property type="nucleotide sequence ID" value="NZ_LQRA01000088.1"/>
</dbReference>
<feature type="signal peptide" evidence="2">
    <location>
        <begin position="1"/>
        <end position="21"/>
    </location>
</feature>
<feature type="compositionally biased region" description="Polar residues" evidence="1">
    <location>
        <begin position="21"/>
        <end position="32"/>
    </location>
</feature>
<evidence type="ECO:0008006" key="5">
    <source>
        <dbReference type="Google" id="ProtNLM"/>
    </source>
</evidence>
<dbReference type="PROSITE" id="PS51257">
    <property type="entry name" value="PROKAR_LIPOPROTEIN"/>
    <property type="match status" value="1"/>
</dbReference>
<keyword evidence="2" id="KW-0732">Signal</keyword>
<dbReference type="AlphaFoldDB" id="A0A163URM6"/>
<evidence type="ECO:0000256" key="2">
    <source>
        <dbReference type="SAM" id="SignalP"/>
    </source>
</evidence>
<dbReference type="EMBL" id="LQRA01000088">
    <property type="protein sequence ID" value="KZE73727.1"/>
    <property type="molecule type" value="Genomic_DNA"/>
</dbReference>
<comment type="caution">
    <text evidence="3">The sequence shown here is derived from an EMBL/GenBank/DDBJ whole genome shotgun (WGS) entry which is preliminary data.</text>
</comment>
<feature type="chain" id="PRO_5007846396" description="Lipoprotein" evidence="2">
    <location>
        <begin position="22"/>
        <end position="91"/>
    </location>
</feature>
<sequence>MKKLLLMAVSLLGMTGCLSEAKSTNTPLPQATEQKETTPHPAAPETQNDQEERYEVTFNGQVYKARVISGAKAGIERIRAFNIHVAVSGRK</sequence>
<gene>
    <name evidence="3" type="ORF">AV654_03885</name>
</gene>
<accession>A0A163URM6</accession>
<evidence type="ECO:0000256" key="1">
    <source>
        <dbReference type="SAM" id="MobiDB-lite"/>
    </source>
</evidence>
<proteinExistence type="predicted"/>
<dbReference type="Proteomes" id="UP000076563">
    <property type="component" value="Unassembled WGS sequence"/>
</dbReference>